<evidence type="ECO:0000256" key="8">
    <source>
        <dbReference type="ARBA" id="ARBA00041995"/>
    </source>
</evidence>
<protein>
    <recommendedName>
        <fullName evidence="7 11">Ribosomal RNA large subunit methyltransferase E</fullName>
        <ecNumber evidence="6 11">2.1.1.166</ecNumber>
    </recommendedName>
    <alternativeName>
        <fullName evidence="9 11">23S rRNA Um2552 methyltransferase</fullName>
    </alternativeName>
    <alternativeName>
        <fullName evidence="8 11">rRNA (uridine-2'-O-)-methyltransferase</fullName>
    </alternativeName>
</protein>
<evidence type="ECO:0000256" key="6">
    <source>
        <dbReference type="ARBA" id="ARBA00038861"/>
    </source>
</evidence>
<dbReference type="GO" id="GO:0032259">
    <property type="term" value="P:methylation"/>
    <property type="evidence" value="ECO:0007669"/>
    <property type="project" value="UniProtKB-KW"/>
</dbReference>
<evidence type="ECO:0000259" key="13">
    <source>
        <dbReference type="Pfam" id="PF01728"/>
    </source>
</evidence>
<evidence type="ECO:0000256" key="3">
    <source>
        <dbReference type="ARBA" id="ARBA00022679"/>
    </source>
</evidence>
<feature type="region of interest" description="Disordered" evidence="12">
    <location>
        <begin position="1"/>
        <end position="51"/>
    </location>
</feature>
<organism evidence="14 15">
    <name type="scientific">Rhodovibrio sodomensis</name>
    <dbReference type="NCBI Taxonomy" id="1088"/>
    <lineage>
        <taxon>Bacteria</taxon>
        <taxon>Pseudomonadati</taxon>
        <taxon>Pseudomonadota</taxon>
        <taxon>Alphaproteobacteria</taxon>
        <taxon>Rhodospirillales</taxon>
        <taxon>Rhodovibrionaceae</taxon>
        <taxon>Rhodovibrio</taxon>
    </lineage>
</organism>
<feature type="binding site" evidence="11">
    <location>
        <position position="101"/>
    </location>
    <ligand>
        <name>S-adenosyl-L-methionine</name>
        <dbReference type="ChEBI" id="CHEBI:59789"/>
    </ligand>
</feature>
<evidence type="ECO:0000256" key="1">
    <source>
        <dbReference type="ARBA" id="ARBA00022552"/>
    </source>
</evidence>
<dbReference type="SUPFAM" id="SSF53335">
    <property type="entry name" value="S-adenosyl-L-methionine-dependent methyltransferases"/>
    <property type="match status" value="1"/>
</dbReference>
<comment type="function">
    <text evidence="5 11">Specifically methylates the uridine in position 2552 of 23S rRNA at the 2'-O position of the ribose in the fully assembled 50S ribosomal subunit.</text>
</comment>
<name>A0ABS1DFA8_9PROT</name>
<feature type="binding site" evidence="11">
    <location>
        <position position="121"/>
    </location>
    <ligand>
        <name>S-adenosyl-L-methionine</name>
        <dbReference type="ChEBI" id="CHEBI:59789"/>
    </ligand>
</feature>
<dbReference type="InterPro" id="IPR029063">
    <property type="entry name" value="SAM-dependent_MTases_sf"/>
</dbReference>
<comment type="caution">
    <text evidence="14">The sequence shown here is derived from an EMBL/GenBank/DDBJ whole genome shotgun (WGS) entry which is preliminary data.</text>
</comment>
<dbReference type="HAMAP" id="MF_01547">
    <property type="entry name" value="RNA_methyltr_E"/>
    <property type="match status" value="1"/>
</dbReference>
<keyword evidence="15" id="KW-1185">Reference proteome</keyword>
<evidence type="ECO:0000256" key="9">
    <source>
        <dbReference type="ARBA" id="ARBA00042745"/>
    </source>
</evidence>
<comment type="subcellular location">
    <subcellularLocation>
        <location evidence="11">Cytoplasm</location>
    </subcellularLocation>
</comment>
<evidence type="ECO:0000256" key="2">
    <source>
        <dbReference type="ARBA" id="ARBA00022603"/>
    </source>
</evidence>
<evidence type="ECO:0000256" key="5">
    <source>
        <dbReference type="ARBA" id="ARBA00037569"/>
    </source>
</evidence>
<evidence type="ECO:0000313" key="15">
    <source>
        <dbReference type="Proteomes" id="UP001296873"/>
    </source>
</evidence>
<dbReference type="InterPro" id="IPR002877">
    <property type="entry name" value="RNA_MeTrfase_FtsJ_dom"/>
</dbReference>
<dbReference type="Proteomes" id="UP001296873">
    <property type="component" value="Unassembled WGS sequence"/>
</dbReference>
<feature type="domain" description="Ribosomal RNA methyltransferase FtsJ" evidence="13">
    <location>
        <begin position="69"/>
        <end position="244"/>
    </location>
</feature>
<keyword evidence="1 11" id="KW-0698">rRNA processing</keyword>
<comment type="catalytic activity">
    <reaction evidence="10 11">
        <text>uridine(2552) in 23S rRNA + S-adenosyl-L-methionine = 2'-O-methyluridine(2552) in 23S rRNA + S-adenosyl-L-homocysteine + H(+)</text>
        <dbReference type="Rhea" id="RHEA:42720"/>
        <dbReference type="Rhea" id="RHEA-COMP:10202"/>
        <dbReference type="Rhea" id="RHEA-COMP:10203"/>
        <dbReference type="ChEBI" id="CHEBI:15378"/>
        <dbReference type="ChEBI" id="CHEBI:57856"/>
        <dbReference type="ChEBI" id="CHEBI:59789"/>
        <dbReference type="ChEBI" id="CHEBI:65315"/>
        <dbReference type="ChEBI" id="CHEBI:74478"/>
        <dbReference type="EC" id="2.1.1.166"/>
    </reaction>
</comment>
<feature type="binding site" evidence="11">
    <location>
        <position position="137"/>
    </location>
    <ligand>
        <name>S-adenosyl-L-methionine</name>
        <dbReference type="ChEBI" id="CHEBI:59789"/>
    </ligand>
</feature>
<dbReference type="PANTHER" id="PTHR10920">
    <property type="entry name" value="RIBOSOMAL RNA METHYLTRANSFERASE"/>
    <property type="match status" value="1"/>
</dbReference>
<evidence type="ECO:0000256" key="12">
    <source>
        <dbReference type="SAM" id="MobiDB-lite"/>
    </source>
</evidence>
<gene>
    <name evidence="11" type="primary">rlmE</name>
    <name evidence="11" type="synonym">ftsJ</name>
    <name evidence="11" type="synonym">rrmJ</name>
    <name evidence="14" type="ORF">CKO28_14065</name>
</gene>
<dbReference type="Gene3D" id="3.40.50.150">
    <property type="entry name" value="Vaccinia Virus protein VP39"/>
    <property type="match status" value="1"/>
</dbReference>
<feature type="binding site" evidence="11">
    <location>
        <position position="161"/>
    </location>
    <ligand>
        <name>S-adenosyl-L-methionine</name>
        <dbReference type="ChEBI" id="CHEBI:59789"/>
    </ligand>
</feature>
<keyword evidence="2 11" id="KW-0489">Methyltransferase</keyword>
<dbReference type="Pfam" id="PF01728">
    <property type="entry name" value="FtsJ"/>
    <property type="match status" value="1"/>
</dbReference>
<feature type="compositionally biased region" description="Basic residues" evidence="12">
    <location>
        <begin position="16"/>
        <end position="25"/>
    </location>
</feature>
<accession>A0ABS1DFA8</accession>
<comment type="similarity">
    <text evidence="11">Belongs to the class I-like SAM-binding methyltransferase superfamily. RNA methyltransferase RlmE family.</text>
</comment>
<keyword evidence="4 11" id="KW-0949">S-adenosyl-L-methionine</keyword>
<sequence>MSDDDKTGPEGGSGQRMRRQRRRARGSSGRGGGDGTRLKRAKGRTESSKRWLERQLSDPYVAAAQREGYRARAAYKLREIDDKHRVLTPGARVVDLGAAPGSWCQVALERIGDQGRVVGIDLLEVTPLVGVTLLQGDMTDPGTPERVQVALDGPADVVLSDMAPNMTGQKRIDQLRVIATVEAALAFAEQVLSPGGSFLAKTLQSGSAQDLLARLKRDFAKVRHVKPPASRAESAETYVLATGFRGVPSDD</sequence>
<dbReference type="EMBL" id="NRRL01000040">
    <property type="protein sequence ID" value="MBK1669159.1"/>
    <property type="molecule type" value="Genomic_DNA"/>
</dbReference>
<evidence type="ECO:0000256" key="11">
    <source>
        <dbReference type="HAMAP-Rule" id="MF_01547"/>
    </source>
</evidence>
<evidence type="ECO:0000256" key="4">
    <source>
        <dbReference type="ARBA" id="ARBA00022691"/>
    </source>
</evidence>
<dbReference type="InterPro" id="IPR050082">
    <property type="entry name" value="RNA_methyltr_RlmE"/>
</dbReference>
<dbReference type="PIRSF" id="PIRSF005461">
    <property type="entry name" value="23S_rRNA_mtase"/>
    <property type="match status" value="1"/>
</dbReference>
<dbReference type="EC" id="2.1.1.166" evidence="6 11"/>
<proteinExistence type="inferred from homology"/>
<evidence type="ECO:0000313" key="14">
    <source>
        <dbReference type="EMBL" id="MBK1669159.1"/>
    </source>
</evidence>
<dbReference type="PANTHER" id="PTHR10920:SF18">
    <property type="entry name" value="RRNA METHYLTRANSFERASE 2, MITOCHONDRIAL"/>
    <property type="match status" value="1"/>
</dbReference>
<reference evidence="14 15" key="1">
    <citation type="journal article" date="2020" name="Microorganisms">
        <title>Osmotic Adaptation and Compatible Solute Biosynthesis of Phototrophic Bacteria as Revealed from Genome Analyses.</title>
        <authorList>
            <person name="Imhoff J.F."/>
            <person name="Rahn T."/>
            <person name="Kunzel S."/>
            <person name="Keller A."/>
            <person name="Neulinger S.C."/>
        </authorList>
    </citation>
    <scope>NUCLEOTIDE SEQUENCE [LARGE SCALE GENOMIC DNA]</scope>
    <source>
        <strain evidence="14 15">DSM 9895</strain>
    </source>
</reference>
<dbReference type="GO" id="GO:0008168">
    <property type="term" value="F:methyltransferase activity"/>
    <property type="evidence" value="ECO:0007669"/>
    <property type="project" value="UniProtKB-KW"/>
</dbReference>
<evidence type="ECO:0000256" key="10">
    <source>
        <dbReference type="ARBA" id="ARBA00048970"/>
    </source>
</evidence>
<dbReference type="InterPro" id="IPR015507">
    <property type="entry name" value="rRNA-MeTfrase_E"/>
</dbReference>
<feature type="active site" description="Proton acceptor" evidence="11">
    <location>
        <position position="201"/>
    </location>
</feature>
<keyword evidence="3 11" id="KW-0808">Transferase</keyword>
<keyword evidence="11" id="KW-0963">Cytoplasm</keyword>
<evidence type="ECO:0000256" key="7">
    <source>
        <dbReference type="ARBA" id="ARBA00041129"/>
    </source>
</evidence>
<feature type="binding site" evidence="11">
    <location>
        <position position="103"/>
    </location>
    <ligand>
        <name>S-adenosyl-L-methionine</name>
        <dbReference type="ChEBI" id="CHEBI:59789"/>
    </ligand>
</feature>